<dbReference type="RefSeq" id="WP_190977750.1">
    <property type="nucleotide sequence ID" value="NZ_CP059550.1"/>
</dbReference>
<accession>A0A7H2SWK3</accession>
<evidence type="ECO:0000313" key="1">
    <source>
        <dbReference type="EMBL" id="QOD72373.1"/>
    </source>
</evidence>
<dbReference type="Proteomes" id="UP000516672">
    <property type="component" value="Chromosome"/>
</dbReference>
<dbReference type="EMBL" id="CP061828">
    <property type="protein sequence ID" value="QOD72373.1"/>
    <property type="molecule type" value="Genomic_DNA"/>
</dbReference>
<gene>
    <name evidence="1" type="ORF">IC779_14975</name>
</gene>
<proteinExistence type="predicted"/>
<organism evidence="1 2">
    <name type="scientific">Acinetobacter seifertii</name>
    <dbReference type="NCBI Taxonomy" id="1530123"/>
    <lineage>
        <taxon>Bacteria</taxon>
        <taxon>Pseudomonadati</taxon>
        <taxon>Pseudomonadota</taxon>
        <taxon>Gammaproteobacteria</taxon>
        <taxon>Moraxellales</taxon>
        <taxon>Moraxellaceae</taxon>
        <taxon>Acinetobacter</taxon>
        <taxon>Acinetobacter calcoaceticus/baumannii complex</taxon>
    </lineage>
</organism>
<protein>
    <submittedName>
        <fullName evidence="1">Uncharacterized protein</fullName>
    </submittedName>
</protein>
<name>A0A7H2SWK3_9GAMM</name>
<sequence>MNDHMPLITKLIFGLLIFAFMGWYFAEQDNEILRNELVSLKYNIGSDH</sequence>
<evidence type="ECO:0000313" key="2">
    <source>
        <dbReference type="Proteomes" id="UP000516672"/>
    </source>
</evidence>
<dbReference type="AlphaFoldDB" id="A0A7H2SWK3"/>
<reference evidence="2" key="2">
    <citation type="submission" date="2020-10" db="EMBL/GenBank/DDBJ databases">
        <title>Clinical and molecular characterization of Acinetobacter seifertii in Taiwan.</title>
        <authorList>
            <person name="Li L.-H."/>
            <person name="Yang Y.-S."/>
            <person name="Sun J.-R."/>
            <person name="Huang T.-W."/>
            <person name="Huang W.-C."/>
            <person name="Wang Y.-C."/>
            <person name="Kuo T.-H."/>
            <person name="Kuo S.-C."/>
            <person name="Chen T.-L."/>
        </authorList>
    </citation>
    <scope>NUCLEOTIDE SEQUENCE [LARGE SCALE GENOMIC DNA]</scope>
    <source>
        <strain evidence="2">AS42</strain>
    </source>
</reference>
<reference evidence="1 2" key="1">
    <citation type="submission" date="2020-09" db="EMBL/GenBank/DDBJ databases">
        <authorList>
            <person name="Chen F.-J."/>
            <person name="Lee Y.-T."/>
        </authorList>
    </citation>
    <scope>NUCLEOTIDE SEQUENCE [LARGE SCALE GENOMIC DNA]</scope>
    <source>
        <strain evidence="1 2">AS42</strain>
    </source>
</reference>